<evidence type="ECO:0000313" key="2">
    <source>
        <dbReference type="EMBL" id="CAD7703713.1"/>
    </source>
</evidence>
<evidence type="ECO:0000313" key="3">
    <source>
        <dbReference type="Proteomes" id="UP000708148"/>
    </source>
</evidence>
<dbReference type="AlphaFoldDB" id="A0A8S1J7P8"/>
<dbReference type="Proteomes" id="UP000708148">
    <property type="component" value="Unassembled WGS sequence"/>
</dbReference>
<name>A0A8S1J7P8_9CHLO</name>
<organism evidence="2 3">
    <name type="scientific">Ostreobium quekettii</name>
    <dbReference type="NCBI Taxonomy" id="121088"/>
    <lineage>
        <taxon>Eukaryota</taxon>
        <taxon>Viridiplantae</taxon>
        <taxon>Chlorophyta</taxon>
        <taxon>core chlorophytes</taxon>
        <taxon>Ulvophyceae</taxon>
        <taxon>TCBD clade</taxon>
        <taxon>Bryopsidales</taxon>
        <taxon>Ostreobineae</taxon>
        <taxon>Ostreobiaceae</taxon>
        <taxon>Ostreobium</taxon>
    </lineage>
</organism>
<proteinExistence type="predicted"/>
<comment type="caution">
    <text evidence="2">The sequence shown here is derived from an EMBL/GenBank/DDBJ whole genome shotgun (WGS) entry which is preliminary data.</text>
</comment>
<reference evidence="2" key="1">
    <citation type="submission" date="2020-12" db="EMBL/GenBank/DDBJ databases">
        <authorList>
            <person name="Iha C."/>
        </authorList>
    </citation>
    <scope>NUCLEOTIDE SEQUENCE</scope>
</reference>
<feature type="compositionally biased region" description="Polar residues" evidence="1">
    <location>
        <begin position="222"/>
        <end position="232"/>
    </location>
</feature>
<accession>A0A8S1J7P8</accession>
<dbReference type="EMBL" id="CAJHUC010002370">
    <property type="protein sequence ID" value="CAD7703713.1"/>
    <property type="molecule type" value="Genomic_DNA"/>
</dbReference>
<evidence type="ECO:0000256" key="1">
    <source>
        <dbReference type="SAM" id="MobiDB-lite"/>
    </source>
</evidence>
<feature type="non-terminal residue" evidence="2">
    <location>
        <position position="311"/>
    </location>
</feature>
<protein>
    <submittedName>
        <fullName evidence="2">Uncharacterized protein</fullName>
    </submittedName>
</protein>
<feature type="region of interest" description="Disordered" evidence="1">
    <location>
        <begin position="210"/>
        <end position="235"/>
    </location>
</feature>
<keyword evidence="3" id="KW-1185">Reference proteome</keyword>
<gene>
    <name evidence="2" type="ORF">OSTQU699_LOCUS9070</name>
</gene>
<sequence>MLCAFVLEQEMDVKLEIVKVCEDLAIKMEERVNTAEQNSEAKKILAERIEVIKAVLGEIRKQHKKWKAAQTSALSGEIQEQQAMVTTEPPGEINEQQKACELEQALRCVQGQLERATDMFEKMDNDGRLKKFWVVKGGCDELSDLDRSLQGAIRVLHKAHTALLGDTVNQTHQRVQNVVTILKALSLDQKNMAEEVRQALRQALAEKLVGSECSEDEEQPPNEVTSTPSANPLSPEECVRYNREMLQFLMQQMEAFMSIFSTQEFYAAARTMPDGWANSVQNTYGALELGWMLIDRHKKPFNLSTFYKNCE</sequence>